<dbReference type="RefSeq" id="WP_353439142.1">
    <property type="nucleotide sequence ID" value="NZ_CP099959.1"/>
</dbReference>
<evidence type="ECO:0000313" key="2">
    <source>
        <dbReference type="EMBL" id="XCC57998.1"/>
    </source>
</evidence>
<organism evidence="2">
    <name type="scientific">Polynucleobacter sp. UK-FUSCHL-C3</name>
    <dbReference type="NCBI Taxonomy" id="2955208"/>
    <lineage>
        <taxon>Bacteria</taxon>
        <taxon>Pseudomonadati</taxon>
        <taxon>Pseudomonadota</taxon>
        <taxon>Betaproteobacteria</taxon>
        <taxon>Burkholderiales</taxon>
        <taxon>Burkholderiaceae</taxon>
        <taxon>Polynucleobacter</taxon>
    </lineage>
</organism>
<feature type="domain" description="NAD-dependent epimerase/dehydratase" evidence="1">
    <location>
        <begin position="3"/>
        <end position="215"/>
    </location>
</feature>
<accession>A0AAU8A2S1</accession>
<dbReference type="AlphaFoldDB" id="A0AAU8A2S1"/>
<dbReference type="PANTHER" id="PTHR43245">
    <property type="entry name" value="BIFUNCTIONAL POLYMYXIN RESISTANCE PROTEIN ARNA"/>
    <property type="match status" value="1"/>
</dbReference>
<proteinExistence type="predicted"/>
<sequence>MKVFVTGGLGQIGSHIIEMLLERGDQVVAIDNLATGRREHLTEHPNLKVVIDTIADKALVDKLVGDFKPDAIVHTAASYKDPDDWYNDTLTNCVGGSNVVDAAKKFNVKRLVYFQTSLCYGLKPLHQPIRLDHPRLPGGSSYAITKTTNELYLELSGVDFVTFRLANVIGPRNVAGPLPIFYQRLKDGKQCFVTQSRRDFVFVKDLAKVAIKACDGIGSGTYHFSSGTDVAIQELYDAVVKAMDVPGKPKAEVKELGPDDVKSILLDPSRTFQDFGKIEFTSIQDTVSAGIEYYKKYGTLGEYTHLQLDVARPQQ</sequence>
<dbReference type="InterPro" id="IPR001509">
    <property type="entry name" value="Epimerase_deHydtase"/>
</dbReference>
<reference evidence="2" key="1">
    <citation type="submission" date="2022-06" db="EMBL/GenBank/DDBJ databases">
        <title>New Polynucleobacter species.</title>
        <authorList>
            <person name="Hahn M.W."/>
        </authorList>
    </citation>
    <scope>NUCLEOTIDE SEQUENCE</scope>
    <source>
        <strain evidence="2">UK-FUSCHL-C3</strain>
    </source>
</reference>
<dbReference type="SUPFAM" id="SSF51735">
    <property type="entry name" value="NAD(P)-binding Rossmann-fold domains"/>
    <property type="match status" value="1"/>
</dbReference>
<dbReference type="Gene3D" id="3.40.50.720">
    <property type="entry name" value="NAD(P)-binding Rossmann-like Domain"/>
    <property type="match status" value="1"/>
</dbReference>
<dbReference type="PANTHER" id="PTHR43245:SF13">
    <property type="entry name" value="UDP-D-APIOSE_UDP-D-XYLOSE SYNTHASE 2"/>
    <property type="match status" value="1"/>
</dbReference>
<evidence type="ECO:0000259" key="1">
    <source>
        <dbReference type="Pfam" id="PF01370"/>
    </source>
</evidence>
<dbReference type="EMBL" id="CP099959">
    <property type="protein sequence ID" value="XCC57998.1"/>
    <property type="molecule type" value="Genomic_DNA"/>
</dbReference>
<protein>
    <submittedName>
        <fullName evidence="2">NAD-dependent epimerase/dehydratase family protein</fullName>
    </submittedName>
</protein>
<dbReference type="InterPro" id="IPR036291">
    <property type="entry name" value="NAD(P)-bd_dom_sf"/>
</dbReference>
<gene>
    <name evidence="2" type="ORF">NKE59_01535</name>
</gene>
<dbReference type="InterPro" id="IPR050177">
    <property type="entry name" value="Lipid_A_modif_metabolic_enz"/>
</dbReference>
<name>A0AAU8A2S1_9BURK</name>
<dbReference type="Pfam" id="PF01370">
    <property type="entry name" value="Epimerase"/>
    <property type="match status" value="1"/>
</dbReference>